<keyword evidence="5 14" id="KW-0004">4Fe-4S</keyword>
<evidence type="ECO:0000256" key="6">
    <source>
        <dbReference type="ARBA" id="ARBA00022630"/>
    </source>
</evidence>
<dbReference type="Gene3D" id="3.10.20.600">
    <property type="match status" value="1"/>
</dbReference>
<protein>
    <recommendedName>
        <fullName evidence="14">NADH-quinone oxidoreductase subunit F</fullName>
        <ecNumber evidence="14">7.1.1.-</ecNumber>
    </recommendedName>
</protein>
<dbReference type="RefSeq" id="WP_152216737.1">
    <property type="nucleotide sequence ID" value="NZ_JBAQYD010000274.1"/>
</dbReference>
<dbReference type="GO" id="GO:0046872">
    <property type="term" value="F:metal ion binding"/>
    <property type="evidence" value="ECO:0007669"/>
    <property type="project" value="UniProtKB-KW"/>
</dbReference>
<evidence type="ECO:0000256" key="2">
    <source>
        <dbReference type="ARBA" id="ARBA00001966"/>
    </source>
</evidence>
<dbReference type="SUPFAM" id="SSF142984">
    <property type="entry name" value="Nqo1 middle domain-like"/>
    <property type="match status" value="1"/>
</dbReference>
<dbReference type="EMBL" id="WESC01000011">
    <property type="protein sequence ID" value="KAB7739281.1"/>
    <property type="molecule type" value="Genomic_DNA"/>
</dbReference>
<dbReference type="PANTHER" id="PTHR11780:SF10">
    <property type="entry name" value="NADH DEHYDROGENASE [UBIQUINONE] FLAVOPROTEIN 1, MITOCHONDRIAL"/>
    <property type="match status" value="1"/>
</dbReference>
<dbReference type="GO" id="GO:0010181">
    <property type="term" value="F:FMN binding"/>
    <property type="evidence" value="ECO:0007669"/>
    <property type="project" value="InterPro"/>
</dbReference>
<dbReference type="InterPro" id="IPR037225">
    <property type="entry name" value="Nuo51_FMN-bd_sf"/>
</dbReference>
<dbReference type="PROSITE" id="PS00644">
    <property type="entry name" value="COMPLEX1_51K_1"/>
    <property type="match status" value="1"/>
</dbReference>
<dbReference type="GO" id="GO:0051539">
    <property type="term" value="F:4 iron, 4 sulfur cluster binding"/>
    <property type="evidence" value="ECO:0007669"/>
    <property type="project" value="UniProtKB-UniRule"/>
</dbReference>
<dbReference type="InterPro" id="IPR054765">
    <property type="entry name" value="SLBB_dom"/>
</dbReference>
<dbReference type="FunFam" id="1.20.1440.230:FF:000001">
    <property type="entry name" value="Mitochondrial NADH dehydrogenase flavoprotein 1"/>
    <property type="match status" value="1"/>
</dbReference>
<dbReference type="GO" id="GO:0051287">
    <property type="term" value="F:NAD binding"/>
    <property type="evidence" value="ECO:0007669"/>
    <property type="project" value="UniProtKB-UniRule"/>
</dbReference>
<comment type="function">
    <text evidence="3">NDH-1 shuttles electrons from NADH, via FMN and iron-sulfur (Fe-S) centers, to quinones in the respiratory chain. The immediate electron acceptor for the enzyme in this species is believed to be ubiquinone. Couples the redox reaction to proton translocation (for every two electrons transferred, four hydrogen ions are translocated across the cytoplasmic membrane), and thus conserves the redox energy in a proton gradient.</text>
</comment>
<comment type="cofactor">
    <cofactor evidence="1 14">
        <name>FMN</name>
        <dbReference type="ChEBI" id="CHEBI:58210"/>
    </cofactor>
</comment>
<reference evidence="16 17" key="1">
    <citation type="submission" date="2019-09" db="EMBL/GenBank/DDBJ databases">
        <title>Parvibaculum sedimenti sp. nov., isolated from sediment.</title>
        <authorList>
            <person name="Wang Y."/>
        </authorList>
    </citation>
    <scope>NUCLEOTIDE SEQUENCE [LARGE SCALE GENOMIC DNA]</scope>
    <source>
        <strain evidence="16 17">HXT-9</strain>
    </source>
</reference>
<evidence type="ECO:0000256" key="13">
    <source>
        <dbReference type="ARBA" id="ARBA00047712"/>
    </source>
</evidence>
<comment type="catalytic activity">
    <reaction evidence="13 14">
        <text>a quinone + NADH + 5 H(+)(in) = a quinol + NAD(+) + 4 H(+)(out)</text>
        <dbReference type="Rhea" id="RHEA:57888"/>
        <dbReference type="ChEBI" id="CHEBI:15378"/>
        <dbReference type="ChEBI" id="CHEBI:24646"/>
        <dbReference type="ChEBI" id="CHEBI:57540"/>
        <dbReference type="ChEBI" id="CHEBI:57945"/>
        <dbReference type="ChEBI" id="CHEBI:132124"/>
    </reaction>
</comment>
<dbReference type="NCBIfam" id="TIGR01959">
    <property type="entry name" value="nuoF_fam"/>
    <property type="match status" value="1"/>
</dbReference>
<evidence type="ECO:0000313" key="16">
    <source>
        <dbReference type="EMBL" id="KAB7739281.1"/>
    </source>
</evidence>
<proteinExistence type="inferred from homology"/>
<evidence type="ECO:0000256" key="12">
    <source>
        <dbReference type="ARBA" id="ARBA00023027"/>
    </source>
</evidence>
<dbReference type="Pfam" id="PF01512">
    <property type="entry name" value="Complex1_51K"/>
    <property type="match status" value="1"/>
</dbReference>
<accession>A0A6N6VHS7</accession>
<evidence type="ECO:0000256" key="9">
    <source>
        <dbReference type="ARBA" id="ARBA00022967"/>
    </source>
</evidence>
<keyword evidence="14" id="KW-0874">Quinone</keyword>
<evidence type="ECO:0000256" key="10">
    <source>
        <dbReference type="ARBA" id="ARBA00023004"/>
    </source>
</evidence>
<organism evidence="16 17">
    <name type="scientific">Parvibaculum sedimenti</name>
    <dbReference type="NCBI Taxonomy" id="2608632"/>
    <lineage>
        <taxon>Bacteria</taxon>
        <taxon>Pseudomonadati</taxon>
        <taxon>Pseudomonadota</taxon>
        <taxon>Alphaproteobacteria</taxon>
        <taxon>Hyphomicrobiales</taxon>
        <taxon>Parvibaculaceae</taxon>
        <taxon>Parvibaculum</taxon>
    </lineage>
</organism>
<keyword evidence="9" id="KW-1278">Translocase</keyword>
<dbReference type="FunFam" id="3.40.50.11540:FF:000001">
    <property type="entry name" value="NADH dehydrogenase [ubiquinone] flavoprotein 1, mitochondrial"/>
    <property type="match status" value="1"/>
</dbReference>
<dbReference type="Proteomes" id="UP000468901">
    <property type="component" value="Unassembled WGS sequence"/>
</dbReference>
<dbReference type="Pfam" id="PF10589">
    <property type="entry name" value="NADH_4Fe-4S"/>
    <property type="match status" value="1"/>
</dbReference>
<evidence type="ECO:0000256" key="1">
    <source>
        <dbReference type="ARBA" id="ARBA00001917"/>
    </source>
</evidence>
<evidence type="ECO:0000259" key="15">
    <source>
        <dbReference type="SMART" id="SM00928"/>
    </source>
</evidence>
<dbReference type="GO" id="GO:0008137">
    <property type="term" value="F:NADH dehydrogenase (ubiquinone) activity"/>
    <property type="evidence" value="ECO:0007669"/>
    <property type="project" value="InterPro"/>
</dbReference>
<dbReference type="Gene3D" id="1.20.1440.230">
    <property type="entry name" value="NADH-ubiquinone oxidoreductase 51kDa subunit, iron-sulphur binding domain"/>
    <property type="match status" value="1"/>
</dbReference>
<comment type="cofactor">
    <cofactor evidence="2 14">
        <name>[4Fe-4S] cluster</name>
        <dbReference type="ChEBI" id="CHEBI:49883"/>
    </cofactor>
</comment>
<evidence type="ECO:0000256" key="7">
    <source>
        <dbReference type="ARBA" id="ARBA00022643"/>
    </source>
</evidence>
<gene>
    <name evidence="16" type="primary">nuoF</name>
    <name evidence="16" type="ORF">F2P47_12655</name>
</gene>
<evidence type="ECO:0000256" key="5">
    <source>
        <dbReference type="ARBA" id="ARBA00022485"/>
    </source>
</evidence>
<dbReference type="NCBIfam" id="NF010120">
    <property type="entry name" value="PRK13596.1"/>
    <property type="match status" value="1"/>
</dbReference>
<keyword evidence="10 14" id="KW-0408">Iron</keyword>
<keyword evidence="8 14" id="KW-0479">Metal-binding</keyword>
<dbReference type="EC" id="7.1.1.-" evidence="14"/>
<dbReference type="PROSITE" id="PS00645">
    <property type="entry name" value="COMPLEX1_51K_2"/>
    <property type="match status" value="1"/>
</dbReference>
<feature type="domain" description="NADH-ubiquinone oxidoreductase 51kDa subunit iron-sulphur binding" evidence="15">
    <location>
        <begin position="331"/>
        <end position="376"/>
    </location>
</feature>
<evidence type="ECO:0000313" key="17">
    <source>
        <dbReference type="Proteomes" id="UP000468901"/>
    </source>
</evidence>
<comment type="caution">
    <text evidence="16">The sequence shown here is derived from an EMBL/GenBank/DDBJ whole genome shotgun (WGS) entry which is preliminary data.</text>
</comment>
<dbReference type="InterPro" id="IPR050837">
    <property type="entry name" value="ComplexI_51kDa_subunit"/>
</dbReference>
<evidence type="ECO:0000256" key="8">
    <source>
        <dbReference type="ARBA" id="ARBA00022723"/>
    </source>
</evidence>
<sequence>MLQDKDRIFTNLYGLGEKGLAGARKRGDWDGTAGIIAKGRDWIIDEMKKSGLRGRGGAGFPTGLKWSFMPKDSGGRPHYLVVNADESEPGTCKDREIMRHDPQKLIEGCLIASFAMGAHVCYIYVRGEFIREREALQAAVDEAYAAGLLGKNAAGSGWDFDLYVHHGAGAYICGEETALLESLEGKKGMPRLKPPFPANMGLYGAPTTVNNVESIAVAPTILRRGSDWFAGLGRPNNTGTKIFSISGHVNNPCNVEEEMGIPLRELIEKHAGGVRGGWDNLLAIIPGGSSVPMIPKAVCDEILMDFDSLKAAQTGLGTAAVIVMDKSTDLIKAIARISAFYKHESCGQCTPCREGTGWMWRMMERMASGEAQVSEIDMLLDVTKRVEGHTICALGDAAAWPIQGLMRHFRHVVEERLTTHKGASTQVAAE</sequence>
<keyword evidence="7 14" id="KW-0288">FMN</keyword>
<keyword evidence="11 14" id="KW-0411">Iron-sulfur</keyword>
<dbReference type="InterPro" id="IPR011538">
    <property type="entry name" value="Nuo51_FMN-bd"/>
</dbReference>
<comment type="similarity">
    <text evidence="4 14">Belongs to the complex I 51 kDa subunit family.</text>
</comment>
<evidence type="ECO:0000256" key="14">
    <source>
        <dbReference type="RuleBase" id="RU364066"/>
    </source>
</evidence>
<dbReference type="FunFam" id="3.10.20.600:FF:000001">
    <property type="entry name" value="NADH dehydrogenase [ubiquinone] flavoprotein 1, mitochondrial"/>
    <property type="match status" value="1"/>
</dbReference>
<dbReference type="InterPro" id="IPR001949">
    <property type="entry name" value="NADH-UbQ_OxRdtase_51kDa_CS"/>
</dbReference>
<keyword evidence="12 14" id="KW-0520">NAD</keyword>
<dbReference type="AlphaFoldDB" id="A0A6N6VHS7"/>
<dbReference type="SUPFAM" id="SSF140490">
    <property type="entry name" value="Nqo1C-terminal domain-like"/>
    <property type="match status" value="1"/>
</dbReference>
<dbReference type="Pfam" id="PF22461">
    <property type="entry name" value="SLBB_2"/>
    <property type="match status" value="1"/>
</dbReference>
<dbReference type="Gene3D" id="3.40.50.11540">
    <property type="entry name" value="NADH-ubiquinone oxidoreductase 51kDa subunit"/>
    <property type="match status" value="1"/>
</dbReference>
<dbReference type="SMART" id="SM00928">
    <property type="entry name" value="NADH_4Fe-4S"/>
    <property type="match status" value="1"/>
</dbReference>
<dbReference type="InterPro" id="IPR011537">
    <property type="entry name" value="NADH-UbQ_OxRdtase_suF"/>
</dbReference>
<keyword evidence="17" id="KW-1185">Reference proteome</keyword>
<evidence type="ECO:0000256" key="4">
    <source>
        <dbReference type="ARBA" id="ARBA00007523"/>
    </source>
</evidence>
<dbReference type="InterPro" id="IPR037207">
    <property type="entry name" value="Nuop51_4Fe4S-bd_sf"/>
</dbReference>
<dbReference type="PANTHER" id="PTHR11780">
    <property type="entry name" value="NADH-UBIQUINONE OXIDOREDUCTASE FLAVOPROTEIN 1 NDUFV1"/>
    <property type="match status" value="1"/>
</dbReference>
<evidence type="ECO:0000256" key="3">
    <source>
        <dbReference type="ARBA" id="ARBA00002378"/>
    </source>
</evidence>
<name>A0A6N6VHS7_9HYPH</name>
<dbReference type="SUPFAM" id="SSF142019">
    <property type="entry name" value="Nqo1 FMN-binding domain-like"/>
    <property type="match status" value="1"/>
</dbReference>
<dbReference type="GO" id="GO:0048038">
    <property type="term" value="F:quinone binding"/>
    <property type="evidence" value="ECO:0007669"/>
    <property type="project" value="UniProtKB-KW"/>
</dbReference>
<evidence type="ECO:0000256" key="11">
    <source>
        <dbReference type="ARBA" id="ARBA00023014"/>
    </source>
</evidence>
<dbReference type="InterPro" id="IPR019575">
    <property type="entry name" value="Nuop51_4Fe4S-bd"/>
</dbReference>
<keyword evidence="6 14" id="KW-0285">Flavoprotein</keyword>